<evidence type="ECO:0000256" key="1">
    <source>
        <dbReference type="SAM" id="MobiDB-lite"/>
    </source>
</evidence>
<evidence type="ECO:0000313" key="3">
    <source>
        <dbReference type="Proteomes" id="UP000254103"/>
    </source>
</evidence>
<organism evidence="2 3">
    <name type="scientific">Klebsiella pneumoniae</name>
    <dbReference type="NCBI Taxonomy" id="573"/>
    <lineage>
        <taxon>Bacteria</taxon>
        <taxon>Pseudomonadati</taxon>
        <taxon>Pseudomonadota</taxon>
        <taxon>Gammaproteobacteria</taxon>
        <taxon>Enterobacterales</taxon>
        <taxon>Enterobacteriaceae</taxon>
        <taxon>Klebsiella/Raoultella group</taxon>
        <taxon>Klebsiella</taxon>
        <taxon>Klebsiella pneumoniae complex</taxon>
    </lineage>
</organism>
<reference evidence="2 3" key="1">
    <citation type="submission" date="2018-06" db="EMBL/GenBank/DDBJ databases">
        <authorList>
            <consortium name="Pathogen Informatics"/>
            <person name="Doyle S."/>
        </authorList>
    </citation>
    <scope>NUCLEOTIDE SEQUENCE [LARGE SCALE GENOMIC DNA]</scope>
    <source>
        <strain evidence="2 3">NCTC5052</strain>
    </source>
</reference>
<gene>
    <name evidence="2" type="ORF">NCTC5052_01877</name>
</gene>
<accession>A0A377XXF2</accession>
<dbReference type="AlphaFoldDB" id="A0A377XXF2"/>
<dbReference type="EMBL" id="UGLJ01000002">
    <property type="protein sequence ID" value="STT93481.1"/>
    <property type="molecule type" value="Genomic_DNA"/>
</dbReference>
<protein>
    <submittedName>
        <fullName evidence="2">Domain of uncharacterized function (DUF2825)</fullName>
    </submittedName>
</protein>
<name>A0A377XXF2_KLEPN</name>
<feature type="region of interest" description="Disordered" evidence="1">
    <location>
        <begin position="95"/>
        <end position="117"/>
    </location>
</feature>
<sequence length="220" mass="25055">MSRIAITLMLRNTPTHVGKTRILNRLSQYNQKHPHACGEDAAAVKSDLSTVETPPRMWGRPLSRFMYLTYVGNTPTHVGKTGQMPGMDTVNEKHPHACGEDGNRRKRPGKYKETPPRMWGRHLRPFDFCHNSGNTPTHVGKTQRHTAFRDLSQKHPHACGEDTTKFPAHGNGLETPPRMWGRHQHIVFSGVLKHQIYNNCTPQGFRISINIHQTKKYVTI</sequence>
<dbReference type="AntiFam" id="ANF00006">
    <property type="entry name" value="Translation of CRISPR region"/>
</dbReference>
<proteinExistence type="predicted"/>
<evidence type="ECO:0000313" key="2">
    <source>
        <dbReference type="EMBL" id="STT93481.1"/>
    </source>
</evidence>
<dbReference type="AntiFam" id="ANF00057">
    <property type="entry name" value="Translation of E. coli type CRISPR repeat"/>
</dbReference>
<dbReference type="Proteomes" id="UP000254103">
    <property type="component" value="Unassembled WGS sequence"/>
</dbReference>